<accession>A0A3M5WC96</accession>
<dbReference type="Proteomes" id="UP000274315">
    <property type="component" value="Unassembled WGS sequence"/>
</dbReference>
<protein>
    <submittedName>
        <fullName evidence="1">Uncharacterized protein</fullName>
    </submittedName>
</protein>
<sequence length="53" mass="5480">MPCTSLHASSVALRVQVARSAEGLGGAASKCALISIAIKPVETRFMKIPSARP</sequence>
<reference evidence="1 2" key="1">
    <citation type="submission" date="2018-08" db="EMBL/GenBank/DDBJ databases">
        <title>Recombination of ecologically and evolutionarily significant loci maintains genetic cohesion in the Pseudomonas syringae species complex.</title>
        <authorList>
            <person name="Dillon M."/>
            <person name="Thakur S."/>
            <person name="Almeida R.N.D."/>
            <person name="Weir B.S."/>
            <person name="Guttman D.S."/>
        </authorList>
    </citation>
    <scope>NUCLEOTIDE SEQUENCE [LARGE SCALE GENOMIC DNA]</scope>
    <source>
        <strain evidence="1 2">ICMP 11935</strain>
    </source>
</reference>
<evidence type="ECO:0000313" key="1">
    <source>
        <dbReference type="EMBL" id="RMU67207.1"/>
    </source>
</evidence>
<proteinExistence type="predicted"/>
<dbReference type="AlphaFoldDB" id="A0A3M5WC96"/>
<organism evidence="1 2">
    <name type="scientific">Pseudomonas syringae pv. aptata</name>
    <dbReference type="NCBI Taxonomy" id="83167"/>
    <lineage>
        <taxon>Bacteria</taxon>
        <taxon>Pseudomonadati</taxon>
        <taxon>Pseudomonadota</taxon>
        <taxon>Gammaproteobacteria</taxon>
        <taxon>Pseudomonadales</taxon>
        <taxon>Pseudomonadaceae</taxon>
        <taxon>Pseudomonas</taxon>
        <taxon>Pseudomonas syringae</taxon>
    </lineage>
</organism>
<evidence type="ECO:0000313" key="2">
    <source>
        <dbReference type="Proteomes" id="UP000274315"/>
    </source>
</evidence>
<comment type="caution">
    <text evidence="1">The sequence shown here is derived from an EMBL/GenBank/DDBJ whole genome shotgun (WGS) entry which is preliminary data.</text>
</comment>
<name>A0A3M5WC96_PSEAP</name>
<dbReference type="EMBL" id="RBUF01000781">
    <property type="protein sequence ID" value="RMU67207.1"/>
    <property type="molecule type" value="Genomic_DNA"/>
</dbReference>
<gene>
    <name evidence="1" type="ORF">ALP24_100627</name>
</gene>